<accession>A0A0L9UU91</accession>
<organism evidence="2 3">
    <name type="scientific">Phaseolus angularis</name>
    <name type="common">Azuki bean</name>
    <name type="synonym">Vigna angularis</name>
    <dbReference type="NCBI Taxonomy" id="3914"/>
    <lineage>
        <taxon>Eukaryota</taxon>
        <taxon>Viridiplantae</taxon>
        <taxon>Streptophyta</taxon>
        <taxon>Embryophyta</taxon>
        <taxon>Tracheophyta</taxon>
        <taxon>Spermatophyta</taxon>
        <taxon>Magnoliopsida</taxon>
        <taxon>eudicotyledons</taxon>
        <taxon>Gunneridae</taxon>
        <taxon>Pentapetalae</taxon>
        <taxon>rosids</taxon>
        <taxon>fabids</taxon>
        <taxon>Fabales</taxon>
        <taxon>Fabaceae</taxon>
        <taxon>Papilionoideae</taxon>
        <taxon>50 kb inversion clade</taxon>
        <taxon>NPAAA clade</taxon>
        <taxon>indigoferoid/millettioid clade</taxon>
        <taxon>Phaseoleae</taxon>
        <taxon>Vigna</taxon>
    </lineage>
</organism>
<keyword evidence="1" id="KW-1133">Transmembrane helix</keyword>
<proteinExistence type="predicted"/>
<gene>
    <name evidence="2" type="ORF">LR48_Vigan06g145300</name>
</gene>
<dbReference type="Proteomes" id="UP000053144">
    <property type="component" value="Chromosome 6"/>
</dbReference>
<keyword evidence="1" id="KW-0472">Membrane</keyword>
<keyword evidence="1" id="KW-0812">Transmembrane</keyword>
<feature type="transmembrane region" description="Helical" evidence="1">
    <location>
        <begin position="87"/>
        <end position="110"/>
    </location>
</feature>
<reference evidence="3" key="1">
    <citation type="journal article" date="2015" name="Proc. Natl. Acad. Sci. U.S.A.">
        <title>Genome sequencing of adzuki bean (Vigna angularis) provides insight into high starch and low fat accumulation and domestication.</title>
        <authorList>
            <person name="Yang K."/>
            <person name="Tian Z."/>
            <person name="Chen C."/>
            <person name="Luo L."/>
            <person name="Zhao B."/>
            <person name="Wang Z."/>
            <person name="Yu L."/>
            <person name="Li Y."/>
            <person name="Sun Y."/>
            <person name="Li W."/>
            <person name="Chen Y."/>
            <person name="Li Y."/>
            <person name="Zhang Y."/>
            <person name="Ai D."/>
            <person name="Zhao J."/>
            <person name="Shang C."/>
            <person name="Ma Y."/>
            <person name="Wu B."/>
            <person name="Wang M."/>
            <person name="Gao L."/>
            <person name="Sun D."/>
            <person name="Zhang P."/>
            <person name="Guo F."/>
            <person name="Wang W."/>
            <person name="Li Y."/>
            <person name="Wang J."/>
            <person name="Varshney R.K."/>
            <person name="Wang J."/>
            <person name="Ling H.Q."/>
            <person name="Wan P."/>
        </authorList>
    </citation>
    <scope>NUCLEOTIDE SEQUENCE</scope>
    <source>
        <strain evidence="3">cv. Jingnong 6</strain>
    </source>
</reference>
<evidence type="ECO:0000313" key="3">
    <source>
        <dbReference type="Proteomes" id="UP000053144"/>
    </source>
</evidence>
<dbReference type="EMBL" id="CM003376">
    <property type="protein sequence ID" value="KOM46147.1"/>
    <property type="molecule type" value="Genomic_DNA"/>
</dbReference>
<evidence type="ECO:0000256" key="1">
    <source>
        <dbReference type="SAM" id="Phobius"/>
    </source>
</evidence>
<protein>
    <submittedName>
        <fullName evidence="2">Uncharacterized protein</fullName>
    </submittedName>
</protein>
<dbReference type="Gramene" id="KOM46147">
    <property type="protein sequence ID" value="KOM46147"/>
    <property type="gene ID" value="LR48_Vigan06g145300"/>
</dbReference>
<evidence type="ECO:0000313" key="2">
    <source>
        <dbReference type="EMBL" id="KOM46147.1"/>
    </source>
</evidence>
<dbReference type="AlphaFoldDB" id="A0A0L9UU91"/>
<sequence>MSKNLSALLSQLKGSSPSNVGNSILFRHGFCSLPRFPFPPFSFSPTIRCLLSFTELSSELPSGGLTRVPKTLIICCKSRRTAADSAFIPSIVISITSSLASVLFSIFVHFSQNWDPAGRTKLLGFLLKNS</sequence>
<name>A0A0L9UU91_PHAAN</name>